<keyword evidence="2" id="KW-1003">Cell membrane</keyword>
<evidence type="ECO:0000256" key="2">
    <source>
        <dbReference type="ARBA" id="ARBA00022475"/>
    </source>
</evidence>
<keyword evidence="3 7" id="KW-0812">Transmembrane</keyword>
<proteinExistence type="predicted"/>
<accession>A0A7S0NX45</accession>
<feature type="transmembrane region" description="Helical" evidence="7">
    <location>
        <begin position="85"/>
        <end position="102"/>
    </location>
</feature>
<evidence type="ECO:0000256" key="3">
    <source>
        <dbReference type="ARBA" id="ARBA00022692"/>
    </source>
</evidence>
<evidence type="ECO:0000259" key="8">
    <source>
        <dbReference type="Pfam" id="PF00892"/>
    </source>
</evidence>
<keyword evidence="4 7" id="KW-1133">Transmembrane helix</keyword>
<feature type="transmembrane region" description="Helical" evidence="7">
    <location>
        <begin position="199"/>
        <end position="220"/>
    </location>
</feature>
<evidence type="ECO:0000256" key="7">
    <source>
        <dbReference type="SAM" id="Phobius"/>
    </source>
</evidence>
<evidence type="ECO:0000256" key="1">
    <source>
        <dbReference type="ARBA" id="ARBA00004651"/>
    </source>
</evidence>
<gene>
    <name evidence="9" type="ORF">CLEP1334_LOCUS14237</name>
</gene>
<name>A0A7S0NX45_9EUKA</name>
<feature type="transmembrane region" description="Helical" evidence="7">
    <location>
        <begin position="282"/>
        <end position="302"/>
    </location>
</feature>
<feature type="domain" description="EamA" evidence="8">
    <location>
        <begin position="12"/>
        <end position="154"/>
    </location>
</feature>
<protein>
    <recommendedName>
        <fullName evidence="8">EamA domain-containing protein</fullName>
    </recommendedName>
</protein>
<dbReference type="PANTHER" id="PTHR42920:SF5">
    <property type="entry name" value="EAMA DOMAIN-CONTAINING PROTEIN"/>
    <property type="match status" value="1"/>
</dbReference>
<evidence type="ECO:0000256" key="6">
    <source>
        <dbReference type="SAM" id="MobiDB-lite"/>
    </source>
</evidence>
<dbReference type="SUPFAM" id="SSF103481">
    <property type="entry name" value="Multidrug resistance efflux transporter EmrE"/>
    <property type="match status" value="2"/>
</dbReference>
<reference evidence="9" key="1">
    <citation type="submission" date="2021-01" db="EMBL/GenBank/DDBJ databases">
        <authorList>
            <person name="Corre E."/>
            <person name="Pelletier E."/>
            <person name="Niang G."/>
            <person name="Scheremetjew M."/>
            <person name="Finn R."/>
            <person name="Kale V."/>
            <person name="Holt S."/>
            <person name="Cochrane G."/>
            <person name="Meng A."/>
            <person name="Brown T."/>
            <person name="Cohen L."/>
        </authorList>
    </citation>
    <scope>NUCLEOTIDE SEQUENCE</scope>
    <source>
        <strain evidence="9">RCC1130</strain>
    </source>
</reference>
<feature type="region of interest" description="Disordered" evidence="6">
    <location>
        <begin position="357"/>
        <end position="420"/>
    </location>
</feature>
<feature type="transmembrane region" description="Helical" evidence="7">
    <location>
        <begin position="167"/>
        <end position="187"/>
    </location>
</feature>
<feature type="transmembrane region" description="Helical" evidence="7">
    <location>
        <begin position="114"/>
        <end position="131"/>
    </location>
</feature>
<sequence>MRSTSSSTPFLKGNLAQAAVNVLYGLSGVVGGIGVHDVNPAVFGAIRCWQCAGLLLIPALVGLRDNCVLCSTAVLAKRAARDWKLLALLSLFLFQGEFFYMLGLRLAGTISASLWQPSQPVFTIVIAALLGREQLTYRRVAGVALTFTGCVVMVLGAVPSGDGQRSSFLGHACLLINCLGTPLFILASKPLLARGYEPLLLTTLAFGGNSVLFAASVVLVGTAPALGELMCARDEGGECAPMWSISGGSWLAVTYISLMGTAVPFVLQMVAIKRLHASLVSAYYALQPVAATAVTYVVLTLTPPPHLGLRAARPSDLGGLLVLVGLGIVVHQDYTREVERRRAQVVATATAAVELTDEVAWGPPGGDSATPHDTGRLLPEGKASDEAKEADAEAPAADRGWPKDSAQLLSDTTASEAPPS</sequence>
<dbReference type="GO" id="GO:0005886">
    <property type="term" value="C:plasma membrane"/>
    <property type="evidence" value="ECO:0007669"/>
    <property type="project" value="UniProtKB-SubCell"/>
</dbReference>
<dbReference type="InterPro" id="IPR000620">
    <property type="entry name" value="EamA_dom"/>
</dbReference>
<evidence type="ECO:0000313" key="9">
    <source>
        <dbReference type="EMBL" id="CAD8538954.1"/>
    </source>
</evidence>
<comment type="subcellular location">
    <subcellularLocation>
        <location evidence="1">Cell membrane</location>
        <topology evidence="1">Multi-pass membrane protein</topology>
    </subcellularLocation>
</comment>
<organism evidence="9">
    <name type="scientific">Calcidiscus leptoporus</name>
    <dbReference type="NCBI Taxonomy" id="127549"/>
    <lineage>
        <taxon>Eukaryota</taxon>
        <taxon>Haptista</taxon>
        <taxon>Haptophyta</taxon>
        <taxon>Prymnesiophyceae</taxon>
        <taxon>Coccolithales</taxon>
        <taxon>Calcidiscaceae</taxon>
        <taxon>Calcidiscus</taxon>
    </lineage>
</organism>
<dbReference type="Pfam" id="PF00892">
    <property type="entry name" value="EamA"/>
    <property type="match status" value="1"/>
</dbReference>
<feature type="compositionally biased region" description="Polar residues" evidence="6">
    <location>
        <begin position="407"/>
        <end position="420"/>
    </location>
</feature>
<keyword evidence="5 7" id="KW-0472">Membrane</keyword>
<evidence type="ECO:0000256" key="4">
    <source>
        <dbReference type="ARBA" id="ARBA00022989"/>
    </source>
</evidence>
<dbReference type="InterPro" id="IPR051258">
    <property type="entry name" value="Diverse_Substrate_Transporter"/>
</dbReference>
<dbReference type="AlphaFoldDB" id="A0A7S0NX45"/>
<evidence type="ECO:0000256" key="5">
    <source>
        <dbReference type="ARBA" id="ARBA00023136"/>
    </source>
</evidence>
<feature type="transmembrane region" description="Helical" evidence="7">
    <location>
        <begin position="143"/>
        <end position="161"/>
    </location>
</feature>
<feature type="compositionally biased region" description="Basic and acidic residues" evidence="6">
    <location>
        <begin position="382"/>
        <end position="391"/>
    </location>
</feature>
<feature type="transmembrane region" description="Helical" evidence="7">
    <location>
        <begin position="317"/>
        <end position="334"/>
    </location>
</feature>
<dbReference type="EMBL" id="HBER01028335">
    <property type="protein sequence ID" value="CAD8538954.1"/>
    <property type="molecule type" value="Transcribed_RNA"/>
</dbReference>
<feature type="transmembrane region" description="Helical" evidence="7">
    <location>
        <begin position="250"/>
        <end position="270"/>
    </location>
</feature>
<dbReference type="InterPro" id="IPR037185">
    <property type="entry name" value="EmrE-like"/>
</dbReference>
<dbReference type="PANTHER" id="PTHR42920">
    <property type="entry name" value="OS03G0707200 PROTEIN-RELATED"/>
    <property type="match status" value="1"/>
</dbReference>